<dbReference type="SUPFAM" id="SSF53067">
    <property type="entry name" value="Actin-like ATPase domain"/>
    <property type="match status" value="2"/>
</dbReference>
<dbReference type="EMBL" id="JAPDRK010000008">
    <property type="protein sequence ID" value="KAJ9609439.1"/>
    <property type="molecule type" value="Genomic_DNA"/>
</dbReference>
<dbReference type="InterPro" id="IPR043129">
    <property type="entry name" value="ATPase_NBD"/>
</dbReference>
<feature type="compositionally biased region" description="Basic and acidic residues" evidence="2">
    <location>
        <begin position="119"/>
        <end position="129"/>
    </location>
</feature>
<reference evidence="3" key="1">
    <citation type="submission" date="2022-10" db="EMBL/GenBank/DDBJ databases">
        <title>Culturing micro-colonial fungi from biological soil crusts in the Mojave desert and describing Neophaeococcomyces mojavensis, and introducing the new genera and species Taxawa tesnikishii.</title>
        <authorList>
            <person name="Kurbessoian T."/>
            <person name="Stajich J.E."/>
        </authorList>
    </citation>
    <scope>NUCLEOTIDE SEQUENCE</scope>
    <source>
        <strain evidence="3">TK_41</strain>
    </source>
</reference>
<keyword evidence="4" id="KW-1185">Reference proteome</keyword>
<dbReference type="Pfam" id="PF00022">
    <property type="entry name" value="Actin"/>
    <property type="match status" value="1"/>
</dbReference>
<keyword evidence="3" id="KW-0378">Hydrolase</keyword>
<dbReference type="Gene3D" id="3.30.420.40">
    <property type="match status" value="4"/>
</dbReference>
<organism evidence="3 4">
    <name type="scientific">Cladophialophora chaetospira</name>
    <dbReference type="NCBI Taxonomy" id="386627"/>
    <lineage>
        <taxon>Eukaryota</taxon>
        <taxon>Fungi</taxon>
        <taxon>Dikarya</taxon>
        <taxon>Ascomycota</taxon>
        <taxon>Pezizomycotina</taxon>
        <taxon>Eurotiomycetes</taxon>
        <taxon>Chaetothyriomycetidae</taxon>
        <taxon>Chaetothyriales</taxon>
        <taxon>Herpotrichiellaceae</taxon>
        <taxon>Cladophialophora</taxon>
    </lineage>
</organism>
<evidence type="ECO:0000313" key="3">
    <source>
        <dbReference type="EMBL" id="KAJ9609439.1"/>
    </source>
</evidence>
<dbReference type="Proteomes" id="UP001172673">
    <property type="component" value="Unassembled WGS sequence"/>
</dbReference>
<feature type="compositionally biased region" description="Low complexity" evidence="2">
    <location>
        <begin position="69"/>
        <end position="81"/>
    </location>
</feature>
<dbReference type="Gene3D" id="3.90.640.60">
    <property type="match status" value="1"/>
</dbReference>
<comment type="similarity">
    <text evidence="1">Belongs to the actin family.</text>
</comment>
<dbReference type="InterPro" id="IPR004000">
    <property type="entry name" value="Actin"/>
</dbReference>
<feature type="compositionally biased region" description="Basic and acidic residues" evidence="2">
    <location>
        <begin position="153"/>
        <end position="169"/>
    </location>
</feature>
<sequence>MPPFKDEHVLIIAPGSQITAAQLGLPESFTPPRYRFPTRMFPSATPGEWEPTKIRTKVTTKTKVIEAIPTIEPTEPVPIEADSAPVQPVPDVDPHKVESTGEQANGDEPKPEQPNGEAQKVEPPDEQPKVEQANGEQPKMDQLDGALPPVEDVEMKEASVVEEPPKPETQDIEMAQPPPEPAQEAPLAEEPSTTITEEETSETFEDDHWSTEGAIYPIVEGRIENWSCFFALLSHIYNMISPPFHMPVLFVAQPCWSARDHELITQYVFENWKIPAFCLMDSALTACYAYGVPSALVVDVGHGKCDVSAVTEFQVNDAGRGTAIAGCGGLGMTKRLQQVLEKQGFDEDMAEQLKKSPICEILPLGTAYPKAAQNGAAPSVVNPAAAASTGALDSGAGAKDVEGLRPGQAPRGPGFGTTVGEEGTNGEDEDNDGVLDVAAIVARDNAAELLAKREREKAEKAAAKKGAAAEGPRPIRLRNAERERGTFTYVDYVPLEDQAASEQPMSRKRKREVEVGVERFMAVTPPPGLCDGIIDVIAEAIHHAVLSVPEIPQRSAIWDNLIVVGNGSRIRGFTPALLSVLTSRYILSPSTATIFTSELPSNFTTPVATPGTNTPIPGQGGHALHHTGHGVNPLLVAATKNMMQPNSQHLTVPGLNTGGMATPASMAHDPSHHHRGYSQSPTSIKTVKPPDYFPEWKNPAVAGMEEAAFLGAQVAAKVVFIVDQGNSKGFLSRSEYNELGPAGIHECAM</sequence>
<protein>
    <submittedName>
        <fullName evidence="3">Actin-like protein arp9 (SWI/SNF complex component arp9)</fullName>
        <ecNumber evidence="3">3.1.1.73</ecNumber>
    </submittedName>
</protein>
<evidence type="ECO:0000313" key="4">
    <source>
        <dbReference type="Proteomes" id="UP001172673"/>
    </source>
</evidence>
<dbReference type="EC" id="3.1.1.73" evidence="3"/>
<proteinExistence type="inferred from homology"/>
<dbReference type="SMART" id="SM00268">
    <property type="entry name" value="ACTIN"/>
    <property type="match status" value="1"/>
</dbReference>
<feature type="region of interest" description="Disordered" evidence="2">
    <location>
        <begin position="665"/>
        <end position="685"/>
    </location>
</feature>
<dbReference type="GO" id="GO:0030600">
    <property type="term" value="F:feruloyl esterase activity"/>
    <property type="evidence" value="ECO:0007669"/>
    <property type="project" value="UniProtKB-EC"/>
</dbReference>
<feature type="region of interest" description="Disordered" evidence="2">
    <location>
        <begin position="69"/>
        <end position="209"/>
    </location>
</feature>
<dbReference type="AlphaFoldDB" id="A0AA38X9N8"/>
<feature type="compositionally biased region" description="Low complexity" evidence="2">
    <location>
        <begin position="182"/>
        <end position="195"/>
    </location>
</feature>
<evidence type="ECO:0000256" key="2">
    <source>
        <dbReference type="SAM" id="MobiDB-lite"/>
    </source>
</evidence>
<accession>A0AA38X9N8</accession>
<feature type="compositionally biased region" description="Acidic residues" evidence="2">
    <location>
        <begin position="196"/>
        <end position="205"/>
    </location>
</feature>
<gene>
    <name evidence="3" type="primary">ARP9</name>
    <name evidence="3" type="ORF">H2200_005766</name>
</gene>
<dbReference type="PANTHER" id="PTHR11937">
    <property type="entry name" value="ACTIN"/>
    <property type="match status" value="1"/>
</dbReference>
<feature type="region of interest" description="Disordered" evidence="2">
    <location>
        <begin position="392"/>
        <end position="431"/>
    </location>
</feature>
<comment type="caution">
    <text evidence="3">The sequence shown here is derived from an EMBL/GenBank/DDBJ whole genome shotgun (WGS) entry which is preliminary data.</text>
</comment>
<name>A0AA38X9N8_9EURO</name>
<evidence type="ECO:0000256" key="1">
    <source>
        <dbReference type="RuleBase" id="RU000487"/>
    </source>
</evidence>